<keyword evidence="1" id="KW-0175">Coiled coil</keyword>
<dbReference type="RefSeq" id="XP_014240500.1">
    <property type="nucleotide sequence ID" value="XM_014385014.2"/>
</dbReference>
<reference evidence="3" key="1">
    <citation type="submission" date="2022-01" db="UniProtKB">
        <authorList>
            <consortium name="EnsemblMetazoa"/>
        </authorList>
    </citation>
    <scope>IDENTIFICATION</scope>
</reference>
<feature type="region of interest" description="Disordered" evidence="2">
    <location>
        <begin position="267"/>
        <end position="287"/>
    </location>
</feature>
<evidence type="ECO:0000313" key="4">
    <source>
        <dbReference type="Proteomes" id="UP000494040"/>
    </source>
</evidence>
<dbReference type="KEGG" id="clec:106661539"/>
<feature type="compositionally biased region" description="Polar residues" evidence="2">
    <location>
        <begin position="34"/>
        <end position="43"/>
    </location>
</feature>
<dbReference type="RefSeq" id="XP_014240501.1">
    <property type="nucleotide sequence ID" value="XM_014385015.2"/>
</dbReference>
<protein>
    <submittedName>
        <fullName evidence="3">Uncharacterized protein</fullName>
    </submittedName>
</protein>
<evidence type="ECO:0000256" key="2">
    <source>
        <dbReference type="SAM" id="MobiDB-lite"/>
    </source>
</evidence>
<feature type="coiled-coil region" evidence="1">
    <location>
        <begin position="350"/>
        <end position="377"/>
    </location>
</feature>
<dbReference type="EnsemblMetazoa" id="XM_014385012.2">
    <property type="protein sequence ID" value="XP_014240498.1"/>
    <property type="gene ID" value="LOC106661539"/>
</dbReference>
<dbReference type="EnsemblMetazoa" id="XM_014385015.2">
    <property type="protein sequence ID" value="XP_014240501.1"/>
    <property type="gene ID" value="LOC106661539"/>
</dbReference>
<evidence type="ECO:0000313" key="3">
    <source>
        <dbReference type="EnsemblMetazoa" id="XP_014240501.1"/>
    </source>
</evidence>
<keyword evidence="4" id="KW-1185">Reference proteome</keyword>
<dbReference type="Proteomes" id="UP000494040">
    <property type="component" value="Unassembled WGS sequence"/>
</dbReference>
<feature type="region of interest" description="Disordered" evidence="2">
    <location>
        <begin position="1"/>
        <end position="99"/>
    </location>
</feature>
<dbReference type="OrthoDB" id="6620016at2759"/>
<dbReference type="RefSeq" id="XP_014240498.1">
    <property type="nucleotide sequence ID" value="XM_014385012.2"/>
</dbReference>
<dbReference type="EnsemblMetazoa" id="XM_014385014.2">
    <property type="protein sequence ID" value="XP_014240500.1"/>
    <property type="gene ID" value="LOC106661539"/>
</dbReference>
<accession>A0A8I6RAZ5</accession>
<name>A0A8I6RAZ5_CIMLE</name>
<proteinExistence type="predicted"/>
<evidence type="ECO:0000256" key="1">
    <source>
        <dbReference type="SAM" id="Coils"/>
    </source>
</evidence>
<dbReference type="GeneID" id="106661539"/>
<sequence>MSNPGAVGDAPASDITDAIGQHSSLFDVDELESSSENSMFAQPSTTFSFSDHSSTEEIIETTNVLRKESSGKLTEATETLSPSEELDTENSEESFTPTEPFVSEIKEQQEPEGIYCMFPPPPPSINFITESPLKMFKQFTSTENSDELKPILSEPSYTLIVCPKLPVDNSSDKSLAQTVSTQTIKFNGPDNSESEYINSDCSNQSTTASSLISEKVSSNCATTKQSSCFETKPSTPSVNTKSSKTFEFEQGLTSSENSENEAILEGLTNQNKTKEQPQSTCLPENTNDNNTYEKAIHNSLNEALNTVFSDGAIKVGNLANRIIENLKEASGSKDQLAEMLQKNEELKVFVGKLIQLLEEKTNLCSNLEKQNLALSHQASSLKDVINITKDLLSIRNMEVEHLHTDLNSMEMMIKDERTRHNLSVQRLQEAMKCPFRLNEQLKKEYLLQMDLFTKLKGKYTEKILDLSDNNRQFNDFIKSQNLQFVPKERTKMVEAIVNESDKK</sequence>
<organism evidence="3 4">
    <name type="scientific">Cimex lectularius</name>
    <name type="common">Bed bug</name>
    <name type="synonym">Acanthia lectularia</name>
    <dbReference type="NCBI Taxonomy" id="79782"/>
    <lineage>
        <taxon>Eukaryota</taxon>
        <taxon>Metazoa</taxon>
        <taxon>Ecdysozoa</taxon>
        <taxon>Arthropoda</taxon>
        <taxon>Hexapoda</taxon>
        <taxon>Insecta</taxon>
        <taxon>Pterygota</taxon>
        <taxon>Neoptera</taxon>
        <taxon>Paraneoptera</taxon>
        <taxon>Hemiptera</taxon>
        <taxon>Heteroptera</taxon>
        <taxon>Panheteroptera</taxon>
        <taxon>Cimicomorpha</taxon>
        <taxon>Cimicidae</taxon>
        <taxon>Cimex</taxon>
    </lineage>
</organism>
<dbReference type="AlphaFoldDB" id="A0A8I6RAZ5"/>